<evidence type="ECO:0000256" key="1">
    <source>
        <dbReference type="SAM" id="MobiDB-lite"/>
    </source>
</evidence>
<accession>A0A371H469</accession>
<feature type="region of interest" description="Disordered" evidence="1">
    <location>
        <begin position="88"/>
        <end position="125"/>
    </location>
</feature>
<evidence type="ECO:0000313" key="2">
    <source>
        <dbReference type="EMBL" id="RDX97579.1"/>
    </source>
</evidence>
<feature type="non-terminal residue" evidence="2">
    <location>
        <position position="1"/>
    </location>
</feature>
<gene>
    <name evidence="2" type="ORF">CR513_19633</name>
</gene>
<reference evidence="2" key="1">
    <citation type="submission" date="2018-05" db="EMBL/GenBank/DDBJ databases">
        <title>Draft genome of Mucuna pruriens seed.</title>
        <authorList>
            <person name="Nnadi N.E."/>
            <person name="Vos R."/>
            <person name="Hasami M.H."/>
            <person name="Devisetty U.K."/>
            <person name="Aguiy J.C."/>
        </authorList>
    </citation>
    <scope>NUCLEOTIDE SEQUENCE [LARGE SCALE GENOMIC DNA]</scope>
    <source>
        <strain evidence="2">JCA_2017</strain>
    </source>
</reference>
<organism evidence="2 3">
    <name type="scientific">Mucuna pruriens</name>
    <name type="common">Velvet bean</name>
    <name type="synonym">Dolichos pruriens</name>
    <dbReference type="NCBI Taxonomy" id="157652"/>
    <lineage>
        <taxon>Eukaryota</taxon>
        <taxon>Viridiplantae</taxon>
        <taxon>Streptophyta</taxon>
        <taxon>Embryophyta</taxon>
        <taxon>Tracheophyta</taxon>
        <taxon>Spermatophyta</taxon>
        <taxon>Magnoliopsida</taxon>
        <taxon>eudicotyledons</taxon>
        <taxon>Gunneridae</taxon>
        <taxon>Pentapetalae</taxon>
        <taxon>rosids</taxon>
        <taxon>fabids</taxon>
        <taxon>Fabales</taxon>
        <taxon>Fabaceae</taxon>
        <taxon>Papilionoideae</taxon>
        <taxon>50 kb inversion clade</taxon>
        <taxon>NPAAA clade</taxon>
        <taxon>indigoferoid/millettioid clade</taxon>
        <taxon>Phaseoleae</taxon>
        <taxon>Mucuna</taxon>
    </lineage>
</organism>
<protein>
    <submittedName>
        <fullName evidence="2">Uncharacterized protein</fullName>
    </submittedName>
</protein>
<feature type="compositionally biased region" description="Polar residues" evidence="1">
    <location>
        <begin position="93"/>
        <end position="106"/>
    </location>
</feature>
<feature type="compositionally biased region" description="Basic and acidic residues" evidence="1">
    <location>
        <begin position="110"/>
        <end position="125"/>
    </location>
</feature>
<proteinExistence type="predicted"/>
<name>A0A371H469_MUCPR</name>
<dbReference type="EMBL" id="QJKJ01003618">
    <property type="protein sequence ID" value="RDX97579.1"/>
    <property type="molecule type" value="Genomic_DNA"/>
</dbReference>
<sequence length="199" mass="22879">MAYDQAGEERKLQLLELEEHCLEAYENSRIYKQQVKQFHDRWILRKEFQVGQKVLLFNSRLKLIVGKLHSRWDGPFIITKNYKMNLQEAPSKPTGSSSKFSMTTHNNSRRGGEHLPNRTSHENRHTLSNASTNLPLYSCHALRTMHHLSVRECCVRGSLKAKVKKTMINLNLRGVEELWNCFGSGSRSSVGEAPGDIEE</sequence>
<comment type="caution">
    <text evidence="2">The sequence shown here is derived from an EMBL/GenBank/DDBJ whole genome shotgun (WGS) entry which is preliminary data.</text>
</comment>
<dbReference type="Proteomes" id="UP000257109">
    <property type="component" value="Unassembled WGS sequence"/>
</dbReference>
<dbReference type="OrthoDB" id="1723222at2759"/>
<dbReference type="AlphaFoldDB" id="A0A371H469"/>
<keyword evidence="3" id="KW-1185">Reference proteome</keyword>
<evidence type="ECO:0000313" key="3">
    <source>
        <dbReference type="Proteomes" id="UP000257109"/>
    </source>
</evidence>